<dbReference type="GeneID" id="54556316"/>
<organism evidence="3 4">
    <name type="scientific">Westerdykella ornata</name>
    <dbReference type="NCBI Taxonomy" id="318751"/>
    <lineage>
        <taxon>Eukaryota</taxon>
        <taxon>Fungi</taxon>
        <taxon>Dikarya</taxon>
        <taxon>Ascomycota</taxon>
        <taxon>Pezizomycotina</taxon>
        <taxon>Dothideomycetes</taxon>
        <taxon>Pleosporomycetidae</taxon>
        <taxon>Pleosporales</taxon>
        <taxon>Sporormiaceae</taxon>
        <taxon>Westerdykella</taxon>
    </lineage>
</organism>
<dbReference type="RefSeq" id="XP_033652537.1">
    <property type="nucleotide sequence ID" value="XM_033803141.1"/>
</dbReference>
<feature type="compositionally biased region" description="Polar residues" evidence="1">
    <location>
        <begin position="404"/>
        <end position="418"/>
    </location>
</feature>
<keyword evidence="2" id="KW-0732">Signal</keyword>
<dbReference type="AlphaFoldDB" id="A0A6A6JG90"/>
<dbReference type="OrthoDB" id="10635073at2759"/>
<feature type="compositionally biased region" description="Basic and acidic residues" evidence="1">
    <location>
        <begin position="571"/>
        <end position="592"/>
    </location>
</feature>
<feature type="compositionally biased region" description="Basic and acidic residues" evidence="1">
    <location>
        <begin position="479"/>
        <end position="495"/>
    </location>
</feature>
<feature type="compositionally biased region" description="Polar residues" evidence="1">
    <location>
        <begin position="513"/>
        <end position="534"/>
    </location>
</feature>
<sequence length="699" mass="78022">MKSAFFLAALVRLVASQGGHKEQGAEVTGHQGHGEPFEAPFKFYSRLSYYTPKDFFASVVVEGPGLEYVSHTSALAVITAEDSKDVVVPWGPLELQYRAPKFFNVTHAEYHFPLTKFPPQAEPYPLRLWATGDDGKPLCNLRTLLRVLPEREAKSLARQDRLEASILVHKPDVNGEEAQTSKPSVATPSPTPSPLHLNPDLETKPPAKQGADGYLPAGWWLKVLPATVHQTTWDHVQKSWENGNLTNWLEDIHMKGFNVIHPTNGSQPTSVPFNAELKYHVSKLAGLKDMFVLYEVDFISPGHNFRKFFLVDKFPEDYVHANSTFNETWWKRDHSKDAGQQESHNDGKAKAGFLPLIHKAPGGPPPFPLPTKCPIHAAAPSGARVSIGGAATAHDATVLGTGVTASSAHASETPSHTAPPNELDKEKIAWQAADTLRRLLDQVFSPHGTQQQPNAIKLKIACEGARTLNQIIDSYFTEKHQGAQPRERSIDHPHSEFPPGFPANRRPFHGPYFNSSFRNGSQFSGHYRGNSTDLENTDDESPSSSEGDVYEERSQDQDGDDWFQVWNSEDLYPHEDEKPHDDDEKPHGDDKNSTQVLTNEEKSEIMFNFQRTLYNMLHDGQDAQDLKTPTARGESGEQGDLLQAFERKVRSTLDSWVDLQQKRDGEPTQRSLEGLLRDLHDCVHHENCDVSEEDSLSDG</sequence>
<feature type="region of interest" description="Disordered" evidence="1">
    <location>
        <begin position="168"/>
        <end position="208"/>
    </location>
</feature>
<evidence type="ECO:0000256" key="2">
    <source>
        <dbReference type="SAM" id="SignalP"/>
    </source>
</evidence>
<evidence type="ECO:0000256" key="1">
    <source>
        <dbReference type="SAM" id="MobiDB-lite"/>
    </source>
</evidence>
<proteinExistence type="predicted"/>
<reference evidence="3" key="1">
    <citation type="journal article" date="2020" name="Stud. Mycol.">
        <title>101 Dothideomycetes genomes: a test case for predicting lifestyles and emergence of pathogens.</title>
        <authorList>
            <person name="Haridas S."/>
            <person name="Albert R."/>
            <person name="Binder M."/>
            <person name="Bloem J."/>
            <person name="Labutti K."/>
            <person name="Salamov A."/>
            <person name="Andreopoulos B."/>
            <person name="Baker S."/>
            <person name="Barry K."/>
            <person name="Bills G."/>
            <person name="Bluhm B."/>
            <person name="Cannon C."/>
            <person name="Castanera R."/>
            <person name="Culley D."/>
            <person name="Daum C."/>
            <person name="Ezra D."/>
            <person name="Gonzalez J."/>
            <person name="Henrissat B."/>
            <person name="Kuo A."/>
            <person name="Liang C."/>
            <person name="Lipzen A."/>
            <person name="Lutzoni F."/>
            <person name="Magnuson J."/>
            <person name="Mondo S."/>
            <person name="Nolan M."/>
            <person name="Ohm R."/>
            <person name="Pangilinan J."/>
            <person name="Park H.-J."/>
            <person name="Ramirez L."/>
            <person name="Alfaro M."/>
            <person name="Sun H."/>
            <person name="Tritt A."/>
            <person name="Yoshinaga Y."/>
            <person name="Zwiers L.-H."/>
            <person name="Turgeon B."/>
            <person name="Goodwin S."/>
            <person name="Spatafora J."/>
            <person name="Crous P."/>
            <person name="Grigoriev I."/>
        </authorList>
    </citation>
    <scope>NUCLEOTIDE SEQUENCE</scope>
    <source>
        <strain evidence="3">CBS 379.55</strain>
    </source>
</reference>
<gene>
    <name evidence="3" type="ORF">EI97DRAFT_84197</name>
</gene>
<feature type="signal peptide" evidence="2">
    <location>
        <begin position="1"/>
        <end position="16"/>
    </location>
</feature>
<protein>
    <submittedName>
        <fullName evidence="3">Uncharacterized protein</fullName>
    </submittedName>
</protein>
<keyword evidence="4" id="KW-1185">Reference proteome</keyword>
<feature type="chain" id="PRO_5025354613" evidence="2">
    <location>
        <begin position="17"/>
        <end position="699"/>
    </location>
</feature>
<feature type="region of interest" description="Disordered" evidence="1">
    <location>
        <begin position="479"/>
        <end position="602"/>
    </location>
</feature>
<evidence type="ECO:0000313" key="3">
    <source>
        <dbReference type="EMBL" id="KAF2274998.1"/>
    </source>
</evidence>
<feature type="region of interest" description="Disordered" evidence="1">
    <location>
        <begin position="404"/>
        <end position="423"/>
    </location>
</feature>
<name>A0A6A6JG90_WESOR</name>
<evidence type="ECO:0000313" key="4">
    <source>
        <dbReference type="Proteomes" id="UP000800097"/>
    </source>
</evidence>
<dbReference type="Proteomes" id="UP000800097">
    <property type="component" value="Unassembled WGS sequence"/>
</dbReference>
<dbReference type="EMBL" id="ML986499">
    <property type="protein sequence ID" value="KAF2274998.1"/>
    <property type="molecule type" value="Genomic_DNA"/>
</dbReference>
<accession>A0A6A6JG90</accession>